<dbReference type="AlphaFoldDB" id="A0A1I3FG04"/>
<reference evidence="1 2" key="1">
    <citation type="submission" date="2016-10" db="EMBL/GenBank/DDBJ databases">
        <authorList>
            <person name="de Groot N.N."/>
        </authorList>
    </citation>
    <scope>NUCLEOTIDE SEQUENCE [LARGE SCALE GENOMIC DNA]</scope>
    <source>
        <strain evidence="1 2">DSM 26000</strain>
    </source>
</reference>
<accession>A0A1I3FG04</accession>
<organism evidence="1 2">
    <name type="scientific">Halpernia frigidisoli</name>
    <dbReference type="NCBI Taxonomy" id="1125876"/>
    <lineage>
        <taxon>Bacteria</taxon>
        <taxon>Pseudomonadati</taxon>
        <taxon>Bacteroidota</taxon>
        <taxon>Flavobacteriia</taxon>
        <taxon>Flavobacteriales</taxon>
        <taxon>Weeksellaceae</taxon>
        <taxon>Chryseobacterium group</taxon>
        <taxon>Halpernia</taxon>
    </lineage>
</organism>
<dbReference type="STRING" id="1125876.SAMN05443292_1354"/>
<keyword evidence="2" id="KW-1185">Reference proteome</keyword>
<evidence type="ECO:0000313" key="1">
    <source>
        <dbReference type="EMBL" id="SFI10032.1"/>
    </source>
</evidence>
<dbReference type="EMBL" id="FOQT01000002">
    <property type="protein sequence ID" value="SFI10032.1"/>
    <property type="molecule type" value="Genomic_DNA"/>
</dbReference>
<name>A0A1I3FG04_9FLAO</name>
<protein>
    <submittedName>
        <fullName evidence="1">Uncharacterized protein</fullName>
    </submittedName>
</protein>
<gene>
    <name evidence="1" type="ORF">SAMN05443292_1354</name>
</gene>
<sequence length="37" mass="4335">MLLIVLMILLLIILIFYKMEVIEVGTGSWGKNRTINW</sequence>
<evidence type="ECO:0000313" key="2">
    <source>
        <dbReference type="Proteomes" id="UP000198931"/>
    </source>
</evidence>
<dbReference type="Proteomes" id="UP000198931">
    <property type="component" value="Unassembled WGS sequence"/>
</dbReference>
<proteinExistence type="predicted"/>